<dbReference type="Gene3D" id="3.40.50.2000">
    <property type="entry name" value="Glycogen Phosphorylase B"/>
    <property type="match status" value="4"/>
</dbReference>
<evidence type="ECO:0000256" key="4">
    <source>
        <dbReference type="ARBA" id="ARBA00051827"/>
    </source>
</evidence>
<evidence type="ECO:0000256" key="2">
    <source>
        <dbReference type="ARBA" id="ARBA00022676"/>
    </source>
</evidence>
<organism evidence="6 7">
    <name type="scientific">Corchorus olitorius</name>
    <dbReference type="NCBI Taxonomy" id="93759"/>
    <lineage>
        <taxon>Eukaryota</taxon>
        <taxon>Viridiplantae</taxon>
        <taxon>Streptophyta</taxon>
        <taxon>Embryophyta</taxon>
        <taxon>Tracheophyta</taxon>
        <taxon>Spermatophyta</taxon>
        <taxon>Magnoliopsida</taxon>
        <taxon>eudicotyledons</taxon>
        <taxon>Gunneridae</taxon>
        <taxon>Pentapetalae</taxon>
        <taxon>rosids</taxon>
        <taxon>malvids</taxon>
        <taxon>Malvales</taxon>
        <taxon>Malvaceae</taxon>
        <taxon>Grewioideae</taxon>
        <taxon>Apeibeae</taxon>
        <taxon>Corchorus</taxon>
    </lineage>
</organism>
<dbReference type="FunFam" id="3.40.50.2000:FF:000040">
    <property type="entry name" value="UDP-glycosyltransferase 76C1"/>
    <property type="match status" value="1"/>
</dbReference>
<proteinExistence type="inferred from homology"/>
<dbReference type="Proteomes" id="UP000187203">
    <property type="component" value="Unassembled WGS sequence"/>
</dbReference>
<accession>A0A1R3JRD1</accession>
<evidence type="ECO:0000313" key="6">
    <source>
        <dbReference type="EMBL" id="OMO97360.1"/>
    </source>
</evidence>
<comment type="similarity">
    <text evidence="1">Belongs to the UDP-glycosyltransferase family.</text>
</comment>
<dbReference type="CDD" id="cd03784">
    <property type="entry name" value="GT1_Gtf-like"/>
    <property type="match status" value="1"/>
</dbReference>
<dbReference type="PANTHER" id="PTHR11926:SF1392">
    <property type="entry name" value="GLYCOSYLTRANSFERASE"/>
    <property type="match status" value="1"/>
</dbReference>
<evidence type="ECO:0000256" key="5">
    <source>
        <dbReference type="ARBA" id="ARBA00066941"/>
    </source>
</evidence>
<evidence type="ECO:0000256" key="1">
    <source>
        <dbReference type="ARBA" id="ARBA00009995"/>
    </source>
</evidence>
<comment type="catalytic activity">
    <reaction evidence="4">
        <text>7-deoxyloganetate + UDP-alpha-D-glucose = 7-deoxyloganate + UDP + H(+)</text>
        <dbReference type="Rhea" id="RHEA:39895"/>
        <dbReference type="ChEBI" id="CHEBI:15378"/>
        <dbReference type="ChEBI" id="CHEBI:58223"/>
        <dbReference type="ChEBI" id="CHEBI:58885"/>
        <dbReference type="ChEBI" id="CHEBI:76844"/>
        <dbReference type="ChEBI" id="CHEBI:76846"/>
        <dbReference type="EC" id="2.4.1.323"/>
    </reaction>
</comment>
<dbReference type="FunFam" id="3.40.50.2000:FF:000065">
    <property type="entry name" value="Glycosyltransferase"/>
    <property type="match status" value="1"/>
</dbReference>
<dbReference type="InterPro" id="IPR002213">
    <property type="entry name" value="UDP_glucos_trans"/>
</dbReference>
<dbReference type="InterPro" id="IPR035595">
    <property type="entry name" value="UDP_glycos_trans_CS"/>
</dbReference>
<dbReference type="Pfam" id="PF00201">
    <property type="entry name" value="UDPGT"/>
    <property type="match status" value="1"/>
</dbReference>
<comment type="caution">
    <text evidence="6">The sequence shown here is derived from an EMBL/GenBank/DDBJ whole genome shotgun (WGS) entry which is preliminary data.</text>
</comment>
<dbReference type="PANTHER" id="PTHR11926">
    <property type="entry name" value="GLUCOSYL/GLUCURONOSYL TRANSFERASES"/>
    <property type="match status" value="1"/>
</dbReference>
<keyword evidence="2" id="KW-0328">Glycosyltransferase</keyword>
<evidence type="ECO:0000256" key="3">
    <source>
        <dbReference type="ARBA" id="ARBA00022679"/>
    </source>
</evidence>
<protein>
    <recommendedName>
        <fullName evidence="5">7-deoxyloganetic acid glucosyltransferase</fullName>
        <ecNumber evidence="5">2.4.1.323</ecNumber>
    </recommendedName>
</protein>
<dbReference type="PROSITE" id="PS00375">
    <property type="entry name" value="UDPGT"/>
    <property type="match status" value="1"/>
</dbReference>
<dbReference type="GO" id="GO:0080044">
    <property type="term" value="F:quercetin 7-O-glucosyltransferase activity"/>
    <property type="evidence" value="ECO:0007669"/>
    <property type="project" value="TreeGrafter"/>
</dbReference>
<dbReference type="AlphaFoldDB" id="A0A1R3JRD1"/>
<reference evidence="7" key="1">
    <citation type="submission" date="2013-09" db="EMBL/GenBank/DDBJ databases">
        <title>Corchorus olitorius genome sequencing.</title>
        <authorList>
            <person name="Alam M."/>
            <person name="Haque M.S."/>
            <person name="Islam M.S."/>
            <person name="Emdad E.M."/>
            <person name="Islam M.M."/>
            <person name="Ahmed B."/>
            <person name="Halim A."/>
            <person name="Hossen Q.M.M."/>
            <person name="Hossain M.Z."/>
            <person name="Ahmed R."/>
            <person name="Khan M.M."/>
            <person name="Islam R."/>
            <person name="Rashid M.M."/>
            <person name="Khan S.A."/>
            <person name="Rahman M.S."/>
            <person name="Alam M."/>
            <person name="Yahiya A.S."/>
            <person name="Khan M.S."/>
            <person name="Azam M.S."/>
            <person name="Haque T."/>
            <person name="Lashkar M.Z.H."/>
            <person name="Akhand A.I."/>
            <person name="Morshed G."/>
            <person name="Roy S."/>
            <person name="Uddin K.S."/>
            <person name="Rabeya T."/>
            <person name="Hossain A.S."/>
            <person name="Chowdhury A."/>
            <person name="Snigdha A.R."/>
            <person name="Mortoza M.S."/>
            <person name="Matin S.A."/>
            <person name="Hoque S.M.E."/>
            <person name="Islam M.K."/>
            <person name="Roy D.K."/>
            <person name="Haider R."/>
            <person name="Moosa M.M."/>
            <person name="Elias S.M."/>
            <person name="Hasan A.M."/>
            <person name="Jahan S."/>
            <person name="Shafiuddin M."/>
            <person name="Mahmood N."/>
            <person name="Shommy N.S."/>
        </authorList>
    </citation>
    <scope>NUCLEOTIDE SEQUENCE [LARGE SCALE GENOMIC DNA]</scope>
    <source>
        <strain evidence="7">cv. O-4</strain>
    </source>
</reference>
<dbReference type="OrthoDB" id="5835829at2759"/>
<dbReference type="SUPFAM" id="SSF53756">
    <property type="entry name" value="UDP-Glycosyltransferase/glycogen phosphorylase"/>
    <property type="match status" value="3"/>
</dbReference>
<gene>
    <name evidence="6" type="ORF">COLO4_14669</name>
</gene>
<dbReference type="GO" id="GO:0102970">
    <property type="term" value="F:7-deoxyloganetic acid glucosyltransferase activity"/>
    <property type="evidence" value="ECO:0007669"/>
    <property type="project" value="UniProtKB-EC"/>
</dbReference>
<evidence type="ECO:0000313" key="7">
    <source>
        <dbReference type="Proteomes" id="UP000187203"/>
    </source>
</evidence>
<keyword evidence="7" id="KW-1185">Reference proteome</keyword>
<name>A0A1R3JRD1_9ROSI</name>
<dbReference type="EMBL" id="AWUE01015449">
    <property type="protein sequence ID" value="OMO97360.1"/>
    <property type="molecule type" value="Genomic_DNA"/>
</dbReference>
<dbReference type="EC" id="2.4.1.323" evidence="5"/>
<sequence length="964" mass="109229">MEQKQAQAATPHVVFLASPFQGHIKPMLKLAELLSHASFQVTFINTEHVHERFIPSIDIQEFHRRFPNFQFLSIPDGLPLDNPRSLKHGLELLFSLRAVVKPELCQLLISLQSPTCIIADGLIISSAIDAGEEFGIPVFAFRTYSACSVWVYFHLSNLVEAGEVPFQEEDMDMLVTCIPGLENVLRRRDLPSLCRALKKDRITDNPLLEYFTSQALAMRRASALLLNTFDELERPMIEISFVTIQSNYDRFLVSTNIEEFQQSHPNIHFLTFADSLPPQLSHTIQGRLDSISSFKAKTKPALHEDLDKPITQIPDLGNVIRFRDLPSCCRIAKIDKRAIEFSIDEFNAASQASALIINTFDEFEAPMISKLSSYYSKIFSIGPLHCLLDTQIDNSFVWKSDSDCLTWLDTQPSRSVVYVSFGSVTFLKAHKLLEIWHGLVNSGKSFLLVIRPNSIIEEDGLNSPNQGAKLKLKFDQNGATRSSSNTHVVFLPFPLQGHMKPMLKLAELLSHASNFHVSFINTEYVHQHLLPSIDIQAFYRRFPNFHFLSISDGLPVYHPRSGKHAFELLSSLRAVTKPELCKLLVSLSRETEEMRRQPPTCIIADGIMSCSAIEAAEEFGIPVFTFRTYSACCTWTCFNLLNLIEEGEVPFQGKDMDKLVTCIPGLENVVRRRDLHSVCRVKRADDPPLEFIISQTSAMRLASALILNTFDELERPILSQLSSIFPKIYTIGPLHGLSNNICINDDPSFALASRKSIMWKEDRHCITWLDSQPLESVLFVSFGSVVSLTHDQMLEFWHGLVNSEKPFLWVIRPNSITTENDERDDILMDLENRAKGKGLIVSWTPQEEILAHPAIGGFLTHSGWNSTLESIYEGVPMICWPLIADQQVNSRCVSDVWRIGFDMKDSCERSIIEKMVRDLMESTKREEVMKTMDKFAKLAKESVKEGGSSYCNFEKLIKDVRSLV</sequence>
<keyword evidence="3" id="KW-0808">Transferase</keyword>
<dbReference type="GO" id="GO:0080043">
    <property type="term" value="F:quercetin 3-O-glucosyltransferase activity"/>
    <property type="evidence" value="ECO:0007669"/>
    <property type="project" value="TreeGrafter"/>
</dbReference>